<reference evidence="5" key="3">
    <citation type="submission" date="2020-02" db="EMBL/GenBank/DDBJ databases">
        <authorList>
            <person name="Matsumoto Y."/>
            <person name="Kinjo T."/>
            <person name="Motooka D."/>
            <person name="Nabeya D."/>
            <person name="Jung N."/>
            <person name="Uechi K."/>
            <person name="Horii T."/>
            <person name="Iida T."/>
            <person name="Fujita J."/>
            <person name="Nakamura S."/>
        </authorList>
    </citation>
    <scope>NUCLEOTIDE SEQUENCE</scope>
    <source>
        <strain evidence="5">JCM 12687</strain>
        <plasmid evidence="5">pJCM12687</plasmid>
    </source>
</reference>
<proteinExistence type="inferred from homology"/>
<dbReference type="Proteomes" id="UP000467379">
    <property type="component" value="Plasmid pJCM12687"/>
</dbReference>
<evidence type="ECO:0000259" key="4">
    <source>
        <dbReference type="Pfam" id="PF13193"/>
    </source>
</evidence>
<feature type="domain" description="AMP-binding enzyme C-terminal" evidence="4">
    <location>
        <begin position="432"/>
        <end position="506"/>
    </location>
</feature>
<dbReference type="GO" id="GO:0006631">
    <property type="term" value="P:fatty acid metabolic process"/>
    <property type="evidence" value="ECO:0007669"/>
    <property type="project" value="TreeGrafter"/>
</dbReference>
<dbReference type="AlphaFoldDB" id="A0A7I7WCZ7"/>
<name>A0A7I7WCZ7_9MYCO</name>
<protein>
    <submittedName>
        <fullName evidence="6">ATP-dependent acyl-CoA ligase</fullName>
    </submittedName>
</protein>
<evidence type="ECO:0000313" key="7">
    <source>
        <dbReference type="Proteomes" id="UP000192441"/>
    </source>
</evidence>
<dbReference type="OrthoDB" id="2579187at2"/>
<dbReference type="SUPFAM" id="SSF56801">
    <property type="entry name" value="Acetyl-CoA synthetase-like"/>
    <property type="match status" value="1"/>
</dbReference>
<reference evidence="6 7" key="1">
    <citation type="submission" date="2016-12" db="EMBL/GenBank/DDBJ databases">
        <title>The new phylogeny of genus Mycobacterium.</title>
        <authorList>
            <person name="Tortoli E."/>
            <person name="Trovato A."/>
            <person name="Cirillo D.M."/>
        </authorList>
    </citation>
    <scope>NUCLEOTIDE SEQUENCE [LARGE SCALE GENOMIC DNA]</scope>
    <source>
        <strain evidence="6 7">DSM 44624</strain>
    </source>
</reference>
<evidence type="ECO:0000256" key="1">
    <source>
        <dbReference type="ARBA" id="ARBA00006432"/>
    </source>
</evidence>
<dbReference type="PROSITE" id="PS00455">
    <property type="entry name" value="AMP_BINDING"/>
    <property type="match status" value="1"/>
</dbReference>
<dbReference type="Gene3D" id="3.40.50.12780">
    <property type="entry name" value="N-terminal domain of ligase-like"/>
    <property type="match status" value="1"/>
</dbReference>
<geneLocation type="plasmid" evidence="5 8">
    <name>pJCM12687</name>
</geneLocation>
<evidence type="ECO:0000313" key="8">
    <source>
        <dbReference type="Proteomes" id="UP000467379"/>
    </source>
</evidence>
<gene>
    <name evidence="6" type="ORF">BST20_26090</name>
    <name evidence="5" type="ORF">MBRA_51850</name>
</gene>
<comment type="similarity">
    <text evidence="1">Belongs to the ATP-dependent AMP-binding enzyme family.</text>
</comment>
<evidence type="ECO:0000256" key="2">
    <source>
        <dbReference type="ARBA" id="ARBA00022598"/>
    </source>
</evidence>
<dbReference type="InterPro" id="IPR045851">
    <property type="entry name" value="AMP-bd_C_sf"/>
</dbReference>
<accession>A0A7I7WCZ7</accession>
<evidence type="ECO:0000313" key="6">
    <source>
        <dbReference type="EMBL" id="ORA31865.1"/>
    </source>
</evidence>
<dbReference type="EMBL" id="AP022607">
    <property type="protein sequence ID" value="BBZ14990.1"/>
    <property type="molecule type" value="Genomic_DNA"/>
</dbReference>
<dbReference type="InterPro" id="IPR000873">
    <property type="entry name" value="AMP-dep_synth/lig_dom"/>
</dbReference>
<dbReference type="PANTHER" id="PTHR43201:SF5">
    <property type="entry name" value="MEDIUM-CHAIN ACYL-COA LIGASE ACSF2, MITOCHONDRIAL"/>
    <property type="match status" value="1"/>
</dbReference>
<organism evidence="6 7">
    <name type="scientific">Mycobacterium branderi</name>
    <dbReference type="NCBI Taxonomy" id="43348"/>
    <lineage>
        <taxon>Bacteria</taxon>
        <taxon>Bacillati</taxon>
        <taxon>Actinomycetota</taxon>
        <taxon>Actinomycetes</taxon>
        <taxon>Mycobacteriales</taxon>
        <taxon>Mycobacteriaceae</taxon>
        <taxon>Mycobacterium</taxon>
    </lineage>
</organism>
<dbReference type="Pfam" id="PF13193">
    <property type="entry name" value="AMP-binding_C"/>
    <property type="match status" value="1"/>
</dbReference>
<evidence type="ECO:0000259" key="3">
    <source>
        <dbReference type="Pfam" id="PF00501"/>
    </source>
</evidence>
<keyword evidence="5" id="KW-0614">Plasmid</keyword>
<dbReference type="PANTHER" id="PTHR43201">
    <property type="entry name" value="ACYL-COA SYNTHETASE"/>
    <property type="match status" value="1"/>
</dbReference>
<dbReference type="Pfam" id="PF00501">
    <property type="entry name" value="AMP-binding"/>
    <property type="match status" value="1"/>
</dbReference>
<dbReference type="Gene3D" id="3.30.300.30">
    <property type="match status" value="1"/>
</dbReference>
<feature type="domain" description="AMP-dependent synthetase/ligase" evidence="3">
    <location>
        <begin position="30"/>
        <end position="375"/>
    </location>
</feature>
<reference evidence="5 8" key="2">
    <citation type="journal article" date="2019" name="Emerg. Microbes Infect.">
        <title>Comprehensive subspecies identification of 175 nontuberculous mycobacteria species based on 7547 genomic profiles.</title>
        <authorList>
            <person name="Matsumoto Y."/>
            <person name="Kinjo T."/>
            <person name="Motooka D."/>
            <person name="Nabeya D."/>
            <person name="Jung N."/>
            <person name="Uechi K."/>
            <person name="Horii T."/>
            <person name="Iida T."/>
            <person name="Fujita J."/>
            <person name="Nakamura S."/>
        </authorList>
    </citation>
    <scope>NUCLEOTIDE SEQUENCE [LARGE SCALE GENOMIC DNA]</scope>
    <source>
        <strain evidence="5 8">JCM 12687</strain>
        <plasmid evidence="5">pJCM12687</plasmid>
    </source>
</reference>
<evidence type="ECO:0000313" key="5">
    <source>
        <dbReference type="EMBL" id="BBZ14990.1"/>
    </source>
</evidence>
<dbReference type="RefSeq" id="WP_083134311.1">
    <property type="nucleotide sequence ID" value="NZ_AP022607.1"/>
</dbReference>
<dbReference type="Proteomes" id="UP000192441">
    <property type="component" value="Unassembled WGS sequence"/>
</dbReference>
<dbReference type="EMBL" id="MVHM01000027">
    <property type="protein sequence ID" value="ORA31865.1"/>
    <property type="molecule type" value="Genomic_DNA"/>
</dbReference>
<sequence length="534" mass="57569">MAAVTQWSPHADPGGPSAFGVDEFGVPTILDRRAAQFPDRTMMIIADTAVTFAQMRERSRAAASALLEAGVRRGDTVALFMPTRPEWVYFWLGAAHIGAVSAAVNIANKGDFLSHALRLARAKVLITDADLRPRVAEVAATVDTLSSVLVCDQLLAAASPDVPDLARGRPDEVGALFFTSGTTGPSKAVATTWHYLFSVAAAAVAAWEFRPGEVLWSAMPLFHLSAAPLILAPMLAGATTVLRSSFHPGQVLDDIRDCGAAGFVGVGAMVRMLCNQPADPRDRDNPLRFISAAPIAAEVYRRIEQRYAVRIVTMYGMTEAFPIACKSVSEDGVPGTSGRINPAFEVRIVDDNDKPLPAGSAGEITCRARRPHMMSEGYATPPGDGPQLRIQPHPDWFHTGDMGSLEEDGNLTYVDRVKDSLRRRGENVSSVEVETTVMAHPAVLEAAAVGIPSDLGEDDILLVVAPRPGAALDYTELLDFCAARMPYFCVPRYVEIVDGLPKNAIGRVRKDLLRSRGLSDTAWDREAHGYILSR</sequence>
<dbReference type="InterPro" id="IPR020845">
    <property type="entry name" value="AMP-binding_CS"/>
</dbReference>
<dbReference type="GO" id="GO:0031956">
    <property type="term" value="F:medium-chain fatty acid-CoA ligase activity"/>
    <property type="evidence" value="ECO:0007669"/>
    <property type="project" value="TreeGrafter"/>
</dbReference>
<dbReference type="InterPro" id="IPR025110">
    <property type="entry name" value="AMP-bd_C"/>
</dbReference>
<dbReference type="InterPro" id="IPR042099">
    <property type="entry name" value="ANL_N_sf"/>
</dbReference>
<keyword evidence="8" id="KW-1185">Reference proteome</keyword>
<keyword evidence="2 6" id="KW-0436">Ligase</keyword>